<dbReference type="EMBL" id="BLXT01002480">
    <property type="protein sequence ID" value="GFN94858.1"/>
    <property type="molecule type" value="Genomic_DNA"/>
</dbReference>
<evidence type="ECO:0000313" key="2">
    <source>
        <dbReference type="Proteomes" id="UP000735302"/>
    </source>
</evidence>
<sequence>MGEYMERLEPTPRPKRSGFDLGLDLDIAVFWSPFGWALMAKRTSDVEPPTGSGRVCSQLRHSNAAVFQRECLPQDSVSGIRTREPQTENAPVARSFYFGVHLGPLNLGGKVQPSLVQAKDKT</sequence>
<comment type="caution">
    <text evidence="1">The sequence shown here is derived from an EMBL/GenBank/DDBJ whole genome shotgun (WGS) entry which is preliminary data.</text>
</comment>
<organism evidence="1 2">
    <name type="scientific">Plakobranchus ocellatus</name>
    <dbReference type="NCBI Taxonomy" id="259542"/>
    <lineage>
        <taxon>Eukaryota</taxon>
        <taxon>Metazoa</taxon>
        <taxon>Spiralia</taxon>
        <taxon>Lophotrochozoa</taxon>
        <taxon>Mollusca</taxon>
        <taxon>Gastropoda</taxon>
        <taxon>Heterobranchia</taxon>
        <taxon>Euthyneura</taxon>
        <taxon>Panpulmonata</taxon>
        <taxon>Sacoglossa</taxon>
        <taxon>Placobranchoidea</taxon>
        <taxon>Plakobranchidae</taxon>
        <taxon>Plakobranchus</taxon>
    </lineage>
</organism>
<protein>
    <submittedName>
        <fullName evidence="1">Uncharacterized protein</fullName>
    </submittedName>
</protein>
<keyword evidence="2" id="KW-1185">Reference proteome</keyword>
<name>A0AAV3ZHR6_9GAST</name>
<reference evidence="1 2" key="1">
    <citation type="journal article" date="2021" name="Elife">
        <title>Chloroplast acquisition without the gene transfer in kleptoplastic sea slugs, Plakobranchus ocellatus.</title>
        <authorList>
            <person name="Maeda T."/>
            <person name="Takahashi S."/>
            <person name="Yoshida T."/>
            <person name="Shimamura S."/>
            <person name="Takaki Y."/>
            <person name="Nagai Y."/>
            <person name="Toyoda A."/>
            <person name="Suzuki Y."/>
            <person name="Arimoto A."/>
            <person name="Ishii H."/>
            <person name="Satoh N."/>
            <person name="Nishiyama T."/>
            <person name="Hasebe M."/>
            <person name="Maruyama T."/>
            <person name="Minagawa J."/>
            <person name="Obokata J."/>
            <person name="Shigenobu S."/>
        </authorList>
    </citation>
    <scope>NUCLEOTIDE SEQUENCE [LARGE SCALE GENOMIC DNA]</scope>
</reference>
<dbReference type="Proteomes" id="UP000735302">
    <property type="component" value="Unassembled WGS sequence"/>
</dbReference>
<evidence type="ECO:0000313" key="1">
    <source>
        <dbReference type="EMBL" id="GFN94858.1"/>
    </source>
</evidence>
<dbReference type="AlphaFoldDB" id="A0AAV3ZHR6"/>
<accession>A0AAV3ZHR6</accession>
<proteinExistence type="predicted"/>
<gene>
    <name evidence="1" type="ORF">PoB_002136400</name>
</gene>